<dbReference type="GO" id="GO:0006310">
    <property type="term" value="P:DNA recombination"/>
    <property type="evidence" value="ECO:0007669"/>
    <property type="project" value="InterPro"/>
</dbReference>
<keyword evidence="9 12" id="KW-0238">DNA-binding</keyword>
<dbReference type="GO" id="GO:0006270">
    <property type="term" value="P:DNA replication initiation"/>
    <property type="evidence" value="ECO:0007669"/>
    <property type="project" value="TreeGrafter"/>
</dbReference>
<keyword evidence="5 12" id="KW-0378">Hydrolase</keyword>
<dbReference type="PROSITE" id="PS51192">
    <property type="entry name" value="HELICASE_ATP_BIND_1"/>
    <property type="match status" value="1"/>
</dbReference>
<dbReference type="InterPro" id="IPR014001">
    <property type="entry name" value="Helicase_ATP-bd"/>
</dbReference>
<name>A0A388SEY5_9BURK</name>
<dbReference type="FunFam" id="3.40.50.300:FF:000489">
    <property type="entry name" value="Primosome assembly protein PriA"/>
    <property type="match status" value="1"/>
</dbReference>
<dbReference type="SMART" id="SM00487">
    <property type="entry name" value="DEXDc"/>
    <property type="match status" value="1"/>
</dbReference>
<feature type="binding site" evidence="12">
    <location>
        <position position="423"/>
    </location>
    <ligand>
        <name>Zn(2+)</name>
        <dbReference type="ChEBI" id="CHEBI:29105"/>
        <label>1</label>
    </ligand>
</feature>
<dbReference type="GO" id="GO:0006302">
    <property type="term" value="P:double-strand break repair"/>
    <property type="evidence" value="ECO:0007669"/>
    <property type="project" value="InterPro"/>
</dbReference>
<feature type="binding site" evidence="12">
    <location>
        <position position="410"/>
    </location>
    <ligand>
        <name>Zn(2+)</name>
        <dbReference type="ChEBI" id="CHEBI:29105"/>
        <label>2</label>
    </ligand>
</feature>
<evidence type="ECO:0000259" key="13">
    <source>
        <dbReference type="PROSITE" id="PS51192"/>
    </source>
</evidence>
<evidence type="ECO:0000256" key="9">
    <source>
        <dbReference type="ARBA" id="ARBA00023125"/>
    </source>
</evidence>
<dbReference type="Gene3D" id="3.40.1440.60">
    <property type="entry name" value="PriA, 3(prime) DNA-binding domain"/>
    <property type="match status" value="1"/>
</dbReference>
<dbReference type="InterPro" id="IPR042115">
    <property type="entry name" value="PriA_3primeBD_sf"/>
</dbReference>
<reference evidence="15 16" key="1">
    <citation type="journal article" date="2018" name="Int. J. Syst. Evol. Microbiol.">
        <title>Mesosutterella multiformis gen. nov., sp. nov., a member of the family Sutterellaceae and Sutterella megalosphaeroides sp. nov., isolated from human faeces.</title>
        <authorList>
            <person name="Sakamoto M."/>
            <person name="Ikeyama N."/>
            <person name="Kunihiro T."/>
            <person name="Iino T."/>
            <person name="Yuki M."/>
            <person name="Ohkuma M."/>
        </authorList>
    </citation>
    <scope>NUCLEOTIDE SEQUENCE [LARGE SCALE GENOMIC DNA]</scope>
    <source>
        <strain evidence="15 16">4NBBH2</strain>
    </source>
</reference>
<keyword evidence="16" id="KW-1185">Reference proteome</keyword>
<feature type="binding site" evidence="12">
    <location>
        <position position="389"/>
    </location>
    <ligand>
        <name>Zn(2+)</name>
        <dbReference type="ChEBI" id="CHEBI:29105"/>
        <label>2</label>
    </ligand>
</feature>
<evidence type="ECO:0000259" key="14">
    <source>
        <dbReference type="PROSITE" id="PS51194"/>
    </source>
</evidence>
<keyword evidence="3 12" id="KW-0479">Metal-binding</keyword>
<dbReference type="Pfam" id="PF00270">
    <property type="entry name" value="DEAD"/>
    <property type="match status" value="1"/>
</dbReference>
<evidence type="ECO:0000256" key="7">
    <source>
        <dbReference type="ARBA" id="ARBA00022833"/>
    </source>
</evidence>
<dbReference type="Pfam" id="PF18074">
    <property type="entry name" value="PriA_C"/>
    <property type="match status" value="1"/>
</dbReference>
<accession>A0A388SEY5</accession>
<dbReference type="EMBL" id="BGZJ01000001">
    <property type="protein sequence ID" value="GBO93244.1"/>
    <property type="molecule type" value="Genomic_DNA"/>
</dbReference>
<feature type="domain" description="Helicase C-terminal" evidence="14">
    <location>
        <begin position="361"/>
        <end position="569"/>
    </location>
</feature>
<dbReference type="PROSITE" id="PS51194">
    <property type="entry name" value="HELICASE_CTER"/>
    <property type="match status" value="1"/>
</dbReference>
<keyword evidence="4 12" id="KW-0547">Nucleotide-binding</keyword>
<evidence type="ECO:0000313" key="16">
    <source>
        <dbReference type="Proteomes" id="UP000266091"/>
    </source>
</evidence>
<evidence type="ECO:0000313" key="15">
    <source>
        <dbReference type="EMBL" id="GBO93244.1"/>
    </source>
</evidence>
<protein>
    <recommendedName>
        <fullName evidence="12">Replication restart protein PriA</fullName>
    </recommendedName>
    <alternativeName>
        <fullName evidence="12">ATP-dependent DNA helicase PriA</fullName>
        <ecNumber evidence="12">5.6.2.4</ecNumber>
    </alternativeName>
    <alternativeName>
        <fullName evidence="12">DNA 3'-5' helicase PriA</fullName>
    </alternativeName>
</protein>
<proteinExistence type="inferred from homology"/>
<dbReference type="InterPro" id="IPR001650">
    <property type="entry name" value="Helicase_C-like"/>
</dbReference>
<dbReference type="EC" id="5.6.2.4" evidence="12"/>
<dbReference type="Proteomes" id="UP000266091">
    <property type="component" value="Unassembled WGS sequence"/>
</dbReference>
<evidence type="ECO:0000256" key="2">
    <source>
        <dbReference type="ARBA" id="ARBA00022705"/>
    </source>
</evidence>
<feature type="domain" description="Helicase ATP-binding" evidence="13">
    <location>
        <begin position="151"/>
        <end position="320"/>
    </location>
</feature>
<gene>
    <name evidence="12 15" type="primary">priA</name>
    <name evidence="15" type="ORF">MESMUL_05980</name>
</gene>
<evidence type="ECO:0000256" key="8">
    <source>
        <dbReference type="ARBA" id="ARBA00022840"/>
    </source>
</evidence>
<comment type="cofactor">
    <cofactor evidence="12">
        <name>Zn(2+)</name>
        <dbReference type="ChEBI" id="CHEBI:29105"/>
    </cofactor>
    <text evidence="12">Binds 2 zinc ions per subunit.</text>
</comment>
<comment type="subunit">
    <text evidence="12">Component of the replication restart primosome.</text>
</comment>
<dbReference type="SMART" id="SM00490">
    <property type="entry name" value="HELICc"/>
    <property type="match status" value="1"/>
</dbReference>
<comment type="catalytic activity">
    <reaction evidence="12">
        <text>Couples ATP hydrolysis with the unwinding of duplex DNA by translocating in the 3'-5' direction.</text>
        <dbReference type="EC" id="5.6.2.4"/>
    </reaction>
</comment>
<evidence type="ECO:0000256" key="10">
    <source>
        <dbReference type="ARBA" id="ARBA00023235"/>
    </source>
</evidence>
<evidence type="ECO:0000256" key="1">
    <source>
        <dbReference type="ARBA" id="ARBA00022515"/>
    </source>
</evidence>
<comment type="similarity">
    <text evidence="12">Belongs to the helicase family. PriA subfamily.</text>
</comment>
<dbReference type="Pfam" id="PF00271">
    <property type="entry name" value="Helicase_C"/>
    <property type="match status" value="1"/>
</dbReference>
<comment type="caution">
    <text evidence="15">The sequence shown here is derived from an EMBL/GenBank/DDBJ whole genome shotgun (WGS) entry which is preliminary data.</text>
</comment>
<dbReference type="GO" id="GO:0008270">
    <property type="term" value="F:zinc ion binding"/>
    <property type="evidence" value="ECO:0007669"/>
    <property type="project" value="UniProtKB-UniRule"/>
</dbReference>
<dbReference type="GO" id="GO:0016887">
    <property type="term" value="F:ATP hydrolysis activity"/>
    <property type="evidence" value="ECO:0007669"/>
    <property type="project" value="RHEA"/>
</dbReference>
<evidence type="ECO:0000256" key="12">
    <source>
        <dbReference type="HAMAP-Rule" id="MF_00983"/>
    </source>
</evidence>
<evidence type="ECO:0000256" key="6">
    <source>
        <dbReference type="ARBA" id="ARBA00022806"/>
    </source>
</evidence>
<dbReference type="Gene3D" id="3.40.50.300">
    <property type="entry name" value="P-loop containing nucleotide triphosphate hydrolases"/>
    <property type="match status" value="2"/>
</dbReference>
<dbReference type="PANTHER" id="PTHR30580:SF0">
    <property type="entry name" value="PRIMOSOMAL PROTEIN N"/>
    <property type="match status" value="1"/>
</dbReference>
<keyword evidence="1 12" id="KW-0639">Primosome</keyword>
<organism evidence="15 16">
    <name type="scientific">Mesosutterella multiformis</name>
    <dbReference type="NCBI Taxonomy" id="2259133"/>
    <lineage>
        <taxon>Bacteria</taxon>
        <taxon>Pseudomonadati</taxon>
        <taxon>Pseudomonadota</taxon>
        <taxon>Betaproteobacteria</taxon>
        <taxon>Burkholderiales</taxon>
        <taxon>Sutterellaceae</taxon>
        <taxon>Mesosutterella</taxon>
    </lineage>
</organism>
<evidence type="ECO:0000256" key="5">
    <source>
        <dbReference type="ARBA" id="ARBA00022801"/>
    </source>
</evidence>
<dbReference type="Pfam" id="PF17764">
    <property type="entry name" value="PriA_3primeBD"/>
    <property type="match status" value="1"/>
</dbReference>
<dbReference type="GO" id="GO:0006269">
    <property type="term" value="P:DNA replication, synthesis of primer"/>
    <property type="evidence" value="ECO:0007669"/>
    <property type="project" value="UniProtKB-KW"/>
</dbReference>
<dbReference type="GO" id="GO:0005524">
    <property type="term" value="F:ATP binding"/>
    <property type="evidence" value="ECO:0007669"/>
    <property type="project" value="UniProtKB-UniRule"/>
</dbReference>
<dbReference type="InterPro" id="IPR041236">
    <property type="entry name" value="PriA_C"/>
</dbReference>
<evidence type="ECO:0000256" key="11">
    <source>
        <dbReference type="ARBA" id="ARBA00048988"/>
    </source>
</evidence>
<keyword evidence="10 12" id="KW-0413">Isomerase</keyword>
<keyword evidence="7 12" id="KW-0862">Zinc</keyword>
<dbReference type="InterPro" id="IPR040498">
    <property type="entry name" value="PriA_CRR"/>
</dbReference>
<dbReference type="PANTHER" id="PTHR30580">
    <property type="entry name" value="PRIMOSOMAL PROTEIN N"/>
    <property type="match status" value="1"/>
</dbReference>
<dbReference type="AlphaFoldDB" id="A0A388SEY5"/>
<dbReference type="RefSeq" id="WP_116269660.1">
    <property type="nucleotide sequence ID" value="NZ_BGZJ01000001.1"/>
</dbReference>
<dbReference type="GO" id="GO:0043138">
    <property type="term" value="F:3'-5' DNA helicase activity"/>
    <property type="evidence" value="ECO:0007669"/>
    <property type="project" value="UniProtKB-EC"/>
</dbReference>
<dbReference type="HAMAP" id="MF_00983">
    <property type="entry name" value="PriA"/>
    <property type="match status" value="1"/>
</dbReference>
<keyword evidence="6 12" id="KW-0347">Helicase</keyword>
<feature type="binding site" evidence="12">
    <location>
        <position position="380"/>
    </location>
    <ligand>
        <name>Zn(2+)</name>
        <dbReference type="ChEBI" id="CHEBI:29105"/>
        <label>1</label>
    </ligand>
</feature>
<dbReference type="InterPro" id="IPR011545">
    <property type="entry name" value="DEAD/DEAH_box_helicase_dom"/>
</dbReference>
<dbReference type="InterPro" id="IPR027417">
    <property type="entry name" value="P-loop_NTPase"/>
</dbReference>
<feature type="binding site" evidence="12">
    <location>
        <position position="383"/>
    </location>
    <ligand>
        <name>Zn(2+)</name>
        <dbReference type="ChEBI" id="CHEBI:29105"/>
        <label>1</label>
    </ligand>
</feature>
<feature type="binding site" evidence="12">
    <location>
        <position position="392"/>
    </location>
    <ligand>
        <name>Zn(2+)</name>
        <dbReference type="ChEBI" id="CHEBI:29105"/>
        <label>2</label>
    </ligand>
</feature>
<dbReference type="SUPFAM" id="SSF52540">
    <property type="entry name" value="P-loop containing nucleoside triphosphate hydrolases"/>
    <property type="match status" value="1"/>
</dbReference>
<dbReference type="GO" id="GO:1990077">
    <property type="term" value="C:primosome complex"/>
    <property type="evidence" value="ECO:0007669"/>
    <property type="project" value="UniProtKB-UniRule"/>
</dbReference>
<feature type="binding site" evidence="12">
    <location>
        <position position="420"/>
    </location>
    <ligand>
        <name>Zn(2+)</name>
        <dbReference type="ChEBI" id="CHEBI:29105"/>
        <label>1</label>
    </ligand>
</feature>
<feature type="binding site" evidence="12">
    <location>
        <position position="407"/>
    </location>
    <ligand>
        <name>Zn(2+)</name>
        <dbReference type="ChEBI" id="CHEBI:29105"/>
        <label>2</label>
    </ligand>
</feature>
<dbReference type="GO" id="GO:0003677">
    <property type="term" value="F:DNA binding"/>
    <property type="evidence" value="ECO:0007669"/>
    <property type="project" value="UniProtKB-UniRule"/>
</dbReference>
<dbReference type="InterPro" id="IPR005259">
    <property type="entry name" value="PriA"/>
</dbReference>
<sequence>MTVSEQFARVIVDVPGLPELDYKVPAEQLLAVGDIVMVPVGRQQKAGIVTGLRPWTDIENKRLRSVSAVRFGIPPLSSEWLSLTRFASHYYCRTWGEVAIPALPTFFRKKPGVRYQSSLEKIRTLPAPEKNPAPAPALDLNPEQKDAIAAILTAKGFQTWLLFGVTGSGKTEIYLQVMRRVLEQSPQNQVLLLVPEINLTPQLEERVRSHFADESVVVLNSDLPDAQRARSWLAVHEGRARILVGTRMAALASFRQLALIVVDEEHDLSYKGGDGARYSARDLSVKRAQSLGIPVILGSATPSLESWSRARSGSYRLLTLSHKAVSKAEPPRLRLVDTRTLKKGEVLSEEVKEAIGATLQKHEQVLVYINRRGFSPVLMCPSCGWKSACPHCSAFMVFHKDTRSLVCHHCGYTQRVPARCPGCGAADILPVGIGTQRIEEEIGKLWPDARRLRIDRDNFKTKRSTDKAFQDVHEGKVDILIGTQMIAKGHDFKKVSLVVILNIDSQLISTDVRARERAFATMMQVSGRAGRAGLKSEVLVETAFPDDEIFTFLAHQDYQGFADQMLKIRKRDGAPPFVYQALLTSEQKELPQALELLRHAVETGLEIQSKLPDGGGVAIYDPVPMTIVKVANRNRAQLLIEGRTHRELLQFLRAWVQVIGPCSGGALTLEVDPQRY</sequence>
<dbReference type="InterPro" id="IPR041222">
    <property type="entry name" value="PriA_3primeBD"/>
</dbReference>
<dbReference type="OrthoDB" id="9759544at2"/>
<comment type="catalytic activity">
    <reaction evidence="11 12">
        <text>ATP + H2O = ADP + phosphate + H(+)</text>
        <dbReference type="Rhea" id="RHEA:13065"/>
        <dbReference type="ChEBI" id="CHEBI:15377"/>
        <dbReference type="ChEBI" id="CHEBI:15378"/>
        <dbReference type="ChEBI" id="CHEBI:30616"/>
        <dbReference type="ChEBI" id="CHEBI:43474"/>
        <dbReference type="ChEBI" id="CHEBI:456216"/>
        <dbReference type="EC" id="5.6.2.4"/>
    </reaction>
</comment>
<evidence type="ECO:0000256" key="3">
    <source>
        <dbReference type="ARBA" id="ARBA00022723"/>
    </source>
</evidence>
<evidence type="ECO:0000256" key="4">
    <source>
        <dbReference type="ARBA" id="ARBA00022741"/>
    </source>
</evidence>
<dbReference type="CDD" id="cd17929">
    <property type="entry name" value="DEXHc_priA"/>
    <property type="match status" value="1"/>
</dbReference>
<dbReference type="NCBIfam" id="TIGR00595">
    <property type="entry name" value="priA"/>
    <property type="match status" value="1"/>
</dbReference>
<dbReference type="Pfam" id="PF18319">
    <property type="entry name" value="Zn_ribbon_PriA"/>
    <property type="match status" value="1"/>
</dbReference>
<keyword evidence="8 12" id="KW-0067">ATP-binding</keyword>
<comment type="function">
    <text evidence="12">Initiates the restart of stalled replication forks, which reloads the replicative helicase on sites other than the origin of replication. Recognizes and binds to abandoned replication forks and remodels them to uncover a helicase loading site. Promotes assembly of the primosome at these replication forks.</text>
</comment>
<keyword evidence="2 12" id="KW-0235">DNA replication</keyword>